<evidence type="ECO:0000256" key="2">
    <source>
        <dbReference type="ARBA" id="ARBA00022475"/>
    </source>
</evidence>
<evidence type="ECO:0000313" key="8">
    <source>
        <dbReference type="Proteomes" id="UP000180254"/>
    </source>
</evidence>
<keyword evidence="4 6" id="KW-1133">Transmembrane helix</keyword>
<evidence type="ECO:0000256" key="1">
    <source>
        <dbReference type="ARBA" id="ARBA00004651"/>
    </source>
</evidence>
<feature type="transmembrane region" description="Helical" evidence="6">
    <location>
        <begin position="90"/>
        <end position="107"/>
    </location>
</feature>
<evidence type="ECO:0000256" key="5">
    <source>
        <dbReference type="ARBA" id="ARBA00023136"/>
    </source>
</evidence>
<reference evidence="7 8" key="1">
    <citation type="submission" date="2016-09" db="EMBL/GenBank/DDBJ databases">
        <title>Genome sequence of Eubacterium angustum.</title>
        <authorList>
            <person name="Poehlein A."/>
            <person name="Daniel R."/>
        </authorList>
    </citation>
    <scope>NUCLEOTIDE SEQUENCE [LARGE SCALE GENOMIC DNA]</scope>
    <source>
        <strain evidence="7 8">DSM 1989</strain>
    </source>
</reference>
<organism evidence="7 8">
    <name type="scientific">Andreesenia angusta</name>
    <dbReference type="NCBI Taxonomy" id="39480"/>
    <lineage>
        <taxon>Bacteria</taxon>
        <taxon>Bacillati</taxon>
        <taxon>Bacillota</taxon>
        <taxon>Tissierellia</taxon>
        <taxon>Tissierellales</taxon>
        <taxon>Gottschalkiaceae</taxon>
        <taxon>Andreesenia</taxon>
    </lineage>
</organism>
<keyword evidence="3 6" id="KW-0812">Transmembrane</keyword>
<feature type="transmembrane region" description="Helical" evidence="6">
    <location>
        <begin position="66"/>
        <end position="84"/>
    </location>
</feature>
<gene>
    <name evidence="7" type="ORF">EUAN_07820</name>
</gene>
<keyword evidence="5 6" id="KW-0472">Membrane</keyword>
<dbReference type="Proteomes" id="UP000180254">
    <property type="component" value="Unassembled WGS sequence"/>
</dbReference>
<comment type="subcellular location">
    <subcellularLocation>
        <location evidence="1">Cell membrane</location>
        <topology evidence="1">Multi-pass membrane protein</topology>
    </subcellularLocation>
</comment>
<evidence type="ECO:0000313" key="7">
    <source>
        <dbReference type="EMBL" id="OHW62998.1"/>
    </source>
</evidence>
<dbReference type="STRING" id="39480.EUAN_07820"/>
<dbReference type="GO" id="GO:0005886">
    <property type="term" value="C:plasma membrane"/>
    <property type="evidence" value="ECO:0007669"/>
    <property type="project" value="UniProtKB-SubCell"/>
</dbReference>
<dbReference type="EMBL" id="MKIE01000002">
    <property type="protein sequence ID" value="OHW62998.1"/>
    <property type="molecule type" value="Genomic_DNA"/>
</dbReference>
<name>A0A1S1V8S8_9FIRM</name>
<keyword evidence="8" id="KW-1185">Reference proteome</keyword>
<dbReference type="Pfam" id="PF06081">
    <property type="entry name" value="ArAE_1"/>
    <property type="match status" value="1"/>
</dbReference>
<evidence type="ECO:0000256" key="4">
    <source>
        <dbReference type="ARBA" id="ARBA00022989"/>
    </source>
</evidence>
<evidence type="ECO:0000256" key="6">
    <source>
        <dbReference type="SAM" id="Phobius"/>
    </source>
</evidence>
<comment type="caution">
    <text evidence="7">The sequence shown here is derived from an EMBL/GenBank/DDBJ whole genome shotgun (WGS) entry which is preliminary data.</text>
</comment>
<evidence type="ECO:0000256" key="3">
    <source>
        <dbReference type="ARBA" id="ARBA00022692"/>
    </source>
</evidence>
<accession>A0A1S1V8S8</accession>
<sequence length="177" mass="19476">MHTMKIKNTEIPGVGLRNIKTSIAVLLSFLVFRLIGRDYPIYACIAAVICTKDTFQNSFEISRDRLVGTLVGGVIGAFFLKIIANTGSGISFEFIASFGIVVVIYLCNLINEKGSVSLACVVYLLILMNFKNSDSVAPYAYAFNRIVDTTVGIVISLLVNRYFFPLKQLPEKEEGSS</sequence>
<proteinExistence type="predicted"/>
<dbReference type="InterPro" id="IPR010343">
    <property type="entry name" value="ArAE_1"/>
</dbReference>
<keyword evidence="2" id="KW-1003">Cell membrane</keyword>
<protein>
    <submittedName>
        <fullName evidence="7">Fusaric acid resistance protein family protein</fullName>
    </submittedName>
</protein>
<dbReference type="AlphaFoldDB" id="A0A1S1V8S8"/>